<evidence type="ECO:0000313" key="1">
    <source>
        <dbReference type="EMBL" id="CAG9800901.1"/>
    </source>
</evidence>
<keyword evidence="2" id="KW-1185">Reference proteome</keyword>
<dbReference type="Proteomes" id="UP001153620">
    <property type="component" value="Chromosome 1"/>
</dbReference>
<reference evidence="1" key="1">
    <citation type="submission" date="2022-01" db="EMBL/GenBank/DDBJ databases">
        <authorList>
            <person name="King R."/>
        </authorList>
    </citation>
    <scope>NUCLEOTIDE SEQUENCE</scope>
</reference>
<evidence type="ECO:0000313" key="2">
    <source>
        <dbReference type="Proteomes" id="UP001153620"/>
    </source>
</evidence>
<accession>A0A9N9RM64</accession>
<dbReference type="OrthoDB" id="60860at2759"/>
<protein>
    <recommendedName>
        <fullName evidence="3">Apoptosis regulatory protein Siva</fullName>
    </recommendedName>
</protein>
<name>A0A9N9RM64_9DIPT</name>
<evidence type="ECO:0008006" key="3">
    <source>
        <dbReference type="Google" id="ProtNLM"/>
    </source>
</evidence>
<proteinExistence type="predicted"/>
<organism evidence="1 2">
    <name type="scientific">Chironomus riparius</name>
    <dbReference type="NCBI Taxonomy" id="315576"/>
    <lineage>
        <taxon>Eukaryota</taxon>
        <taxon>Metazoa</taxon>
        <taxon>Ecdysozoa</taxon>
        <taxon>Arthropoda</taxon>
        <taxon>Hexapoda</taxon>
        <taxon>Insecta</taxon>
        <taxon>Pterygota</taxon>
        <taxon>Neoptera</taxon>
        <taxon>Endopterygota</taxon>
        <taxon>Diptera</taxon>
        <taxon>Nematocera</taxon>
        <taxon>Chironomoidea</taxon>
        <taxon>Chironomidae</taxon>
        <taxon>Chironominae</taxon>
        <taxon>Chironomus</taxon>
    </lineage>
</organism>
<gene>
    <name evidence="1" type="ORF">CHIRRI_LOCUS3838</name>
</gene>
<sequence length="154" mass="17519">MEVGRKRLRTDVDDRSRQQKYLVTSRLVEQNDKILMQKVYEKTLSMMFSGSRQRKSLESVENDGEILDKTLEDKIEDKLPTNSLGCKLCLKDIDTSLNNSICSCCNLKICEACKEHCSYCSKSLCVNCVNIFGCSIQTDDFATPICEDCKSFVD</sequence>
<dbReference type="AlphaFoldDB" id="A0A9N9RM64"/>
<reference evidence="1" key="2">
    <citation type="submission" date="2022-10" db="EMBL/GenBank/DDBJ databases">
        <authorList>
            <consortium name="ENA_rothamsted_submissions"/>
            <consortium name="culmorum"/>
            <person name="King R."/>
        </authorList>
    </citation>
    <scope>NUCLEOTIDE SEQUENCE</scope>
</reference>
<dbReference type="EMBL" id="OU895877">
    <property type="protein sequence ID" value="CAG9800901.1"/>
    <property type="molecule type" value="Genomic_DNA"/>
</dbReference>